<dbReference type="EMBL" id="CAJVAS010000025">
    <property type="protein sequence ID" value="CAG7643553.1"/>
    <property type="molecule type" value="Genomic_DNA"/>
</dbReference>
<proteinExistence type="predicted"/>
<evidence type="ECO:0000313" key="2">
    <source>
        <dbReference type="Proteomes" id="UP000693672"/>
    </source>
</evidence>
<dbReference type="RefSeq" id="WP_246627585.1">
    <property type="nucleotide sequence ID" value="NZ_CAJVAS010000025.1"/>
</dbReference>
<comment type="caution">
    <text evidence="1">The sequence shown here is derived from an EMBL/GenBank/DDBJ whole genome shotgun (WGS) entry which is preliminary data.</text>
</comment>
<dbReference type="AlphaFoldDB" id="A0A916NQZ1"/>
<sequence>MCSRHFAFEVDIHGLMGAKPWLQERGIETVGVFGRSNEEPVVHPSGPIASVYFNDPDGNMLEFAARLPEKPRKRGYIPTLSEWRALHR</sequence>
<reference evidence="1" key="1">
    <citation type="submission" date="2021-06" db="EMBL/GenBank/DDBJ databases">
        <authorList>
            <person name="Criscuolo A."/>
        </authorList>
    </citation>
    <scope>NUCLEOTIDE SEQUENCE</scope>
    <source>
        <strain evidence="1">CIP111600</strain>
    </source>
</reference>
<accession>A0A916NQZ1</accession>
<dbReference type="Proteomes" id="UP000693672">
    <property type="component" value="Unassembled WGS sequence"/>
</dbReference>
<gene>
    <name evidence="1" type="ORF">PAESOLCIP111_04497</name>
</gene>
<protein>
    <recommendedName>
        <fullName evidence="3">VOC domain-containing protein</fullName>
    </recommendedName>
</protein>
<keyword evidence="2" id="KW-1185">Reference proteome</keyword>
<organism evidence="1 2">
    <name type="scientific">Paenibacillus solanacearum</name>
    <dbReference type="NCBI Taxonomy" id="2048548"/>
    <lineage>
        <taxon>Bacteria</taxon>
        <taxon>Bacillati</taxon>
        <taxon>Bacillota</taxon>
        <taxon>Bacilli</taxon>
        <taxon>Bacillales</taxon>
        <taxon>Paenibacillaceae</taxon>
        <taxon>Paenibacillus</taxon>
    </lineage>
</organism>
<name>A0A916NQZ1_9BACL</name>
<evidence type="ECO:0008006" key="3">
    <source>
        <dbReference type="Google" id="ProtNLM"/>
    </source>
</evidence>
<evidence type="ECO:0000313" key="1">
    <source>
        <dbReference type="EMBL" id="CAG7643553.1"/>
    </source>
</evidence>